<dbReference type="AlphaFoldDB" id="A0A9P4R1T5"/>
<gene>
    <name evidence="1" type="ORF">EJ04DRAFT_223509</name>
</gene>
<protein>
    <submittedName>
        <fullName evidence="1">Uncharacterized protein</fullName>
    </submittedName>
</protein>
<dbReference type="EMBL" id="ML996141">
    <property type="protein sequence ID" value="KAF2734931.1"/>
    <property type="molecule type" value="Genomic_DNA"/>
</dbReference>
<comment type="caution">
    <text evidence="1">The sequence shown here is derived from an EMBL/GenBank/DDBJ whole genome shotgun (WGS) entry which is preliminary data.</text>
</comment>
<keyword evidence="2" id="KW-1185">Reference proteome</keyword>
<reference evidence="1" key="1">
    <citation type="journal article" date="2020" name="Stud. Mycol.">
        <title>101 Dothideomycetes genomes: a test case for predicting lifestyles and emergence of pathogens.</title>
        <authorList>
            <person name="Haridas S."/>
            <person name="Albert R."/>
            <person name="Binder M."/>
            <person name="Bloem J."/>
            <person name="Labutti K."/>
            <person name="Salamov A."/>
            <person name="Andreopoulos B."/>
            <person name="Baker S."/>
            <person name="Barry K."/>
            <person name="Bills G."/>
            <person name="Bluhm B."/>
            <person name="Cannon C."/>
            <person name="Castanera R."/>
            <person name="Culley D."/>
            <person name="Daum C."/>
            <person name="Ezra D."/>
            <person name="Gonzalez J."/>
            <person name="Henrissat B."/>
            <person name="Kuo A."/>
            <person name="Liang C."/>
            <person name="Lipzen A."/>
            <person name="Lutzoni F."/>
            <person name="Magnuson J."/>
            <person name="Mondo S."/>
            <person name="Nolan M."/>
            <person name="Ohm R."/>
            <person name="Pangilinan J."/>
            <person name="Park H.-J."/>
            <person name="Ramirez L."/>
            <person name="Alfaro M."/>
            <person name="Sun H."/>
            <person name="Tritt A."/>
            <person name="Yoshinaga Y."/>
            <person name="Zwiers L.-H."/>
            <person name="Turgeon B."/>
            <person name="Goodwin S."/>
            <person name="Spatafora J."/>
            <person name="Crous P."/>
            <person name="Grigoriev I."/>
        </authorList>
    </citation>
    <scope>NUCLEOTIDE SEQUENCE</scope>
    <source>
        <strain evidence="1">CBS 125425</strain>
    </source>
</reference>
<proteinExistence type="predicted"/>
<evidence type="ECO:0000313" key="1">
    <source>
        <dbReference type="EMBL" id="KAF2734931.1"/>
    </source>
</evidence>
<name>A0A9P4R1T5_9PLEO</name>
<sequence length="178" mass="18970">MRLPAVHANAGICPLWAETLCPNDWQPFTTGQLIERLVYSEAGDITGGPADTPHCLIGHAPSKLQNIPSCMDFLLRTLSATLNTILRKFAEFTNVSNHITRSTMLVAMSLCRLRSLTSSTCSLRVRSMASNWGSASSCIESRPPCGLPAGGILAGARSTSRASEAGQAFATPDHLPDS</sequence>
<accession>A0A9P4R1T5</accession>
<evidence type="ECO:0000313" key="2">
    <source>
        <dbReference type="Proteomes" id="UP000799444"/>
    </source>
</evidence>
<organism evidence="1 2">
    <name type="scientific">Polyplosphaeria fusca</name>
    <dbReference type="NCBI Taxonomy" id="682080"/>
    <lineage>
        <taxon>Eukaryota</taxon>
        <taxon>Fungi</taxon>
        <taxon>Dikarya</taxon>
        <taxon>Ascomycota</taxon>
        <taxon>Pezizomycotina</taxon>
        <taxon>Dothideomycetes</taxon>
        <taxon>Pleosporomycetidae</taxon>
        <taxon>Pleosporales</taxon>
        <taxon>Tetraplosphaeriaceae</taxon>
        <taxon>Polyplosphaeria</taxon>
    </lineage>
</organism>
<dbReference type="Proteomes" id="UP000799444">
    <property type="component" value="Unassembled WGS sequence"/>
</dbReference>